<feature type="transmembrane region" description="Helical" evidence="1">
    <location>
        <begin position="142"/>
        <end position="163"/>
    </location>
</feature>
<feature type="transmembrane region" description="Helical" evidence="1">
    <location>
        <begin position="82"/>
        <end position="99"/>
    </location>
</feature>
<keyword evidence="3" id="KW-1185">Reference proteome</keyword>
<dbReference type="InterPro" id="IPR007163">
    <property type="entry name" value="VCA0040-like"/>
</dbReference>
<dbReference type="OrthoDB" id="9793746at2"/>
<feature type="transmembrane region" description="Helical" evidence="1">
    <location>
        <begin position="223"/>
        <end position="241"/>
    </location>
</feature>
<feature type="transmembrane region" description="Helical" evidence="1">
    <location>
        <begin position="52"/>
        <end position="70"/>
    </location>
</feature>
<comment type="caution">
    <text evidence="2">The sequence shown here is derived from an EMBL/GenBank/DDBJ whole genome shotgun (WGS) entry which is preliminary data.</text>
</comment>
<evidence type="ECO:0000313" key="2">
    <source>
        <dbReference type="EMBL" id="KIE44909.1"/>
    </source>
</evidence>
<keyword evidence="1" id="KW-1133">Transmembrane helix</keyword>
<protein>
    <recommendedName>
        <fullName evidence="4">DUF368 domain-containing protein</fullName>
    </recommendedName>
</protein>
<dbReference type="Pfam" id="PF04018">
    <property type="entry name" value="VCA0040-like"/>
    <property type="match status" value="1"/>
</dbReference>
<gene>
    <name evidence="2" type="ORF">U732_817</name>
</gene>
<dbReference type="STRING" id="29341.RSJ17_06890"/>
<feature type="transmembrane region" description="Helical" evidence="1">
    <location>
        <begin position="111"/>
        <end position="130"/>
    </location>
</feature>
<dbReference type="EMBL" id="AYSO01000020">
    <property type="protein sequence ID" value="KIE44909.1"/>
    <property type="molecule type" value="Genomic_DNA"/>
</dbReference>
<feature type="transmembrane region" description="Helical" evidence="1">
    <location>
        <begin position="12"/>
        <end position="31"/>
    </location>
</feature>
<organism evidence="2 3">
    <name type="scientific">Clostridium argentinense CDC 2741</name>
    <dbReference type="NCBI Taxonomy" id="1418104"/>
    <lineage>
        <taxon>Bacteria</taxon>
        <taxon>Bacillati</taxon>
        <taxon>Bacillota</taxon>
        <taxon>Clostridia</taxon>
        <taxon>Eubacteriales</taxon>
        <taxon>Clostridiaceae</taxon>
        <taxon>Clostridium</taxon>
    </lineage>
</organism>
<dbReference type="Proteomes" id="UP000031366">
    <property type="component" value="Unassembled WGS sequence"/>
</dbReference>
<proteinExistence type="predicted"/>
<accession>A0A0C1TW02</accession>
<feature type="transmembrane region" description="Helical" evidence="1">
    <location>
        <begin position="247"/>
        <end position="265"/>
    </location>
</feature>
<feature type="transmembrane region" description="Helical" evidence="1">
    <location>
        <begin position="192"/>
        <end position="211"/>
    </location>
</feature>
<reference evidence="2 3" key="1">
    <citation type="journal article" date="2015" name="Infect. Genet. Evol.">
        <title>Genomic sequences of six botulinum neurotoxin-producing strains representing three clostridial species illustrate the mobility and diversity of botulinum neurotoxin genes.</title>
        <authorList>
            <person name="Smith T.J."/>
            <person name="Hill K.K."/>
            <person name="Xie G."/>
            <person name="Foley B.T."/>
            <person name="Williamson C.H."/>
            <person name="Foster J.T."/>
            <person name="Johnson S.L."/>
            <person name="Chertkov O."/>
            <person name="Teshima H."/>
            <person name="Gibbons H.S."/>
            <person name="Johnsky L.A."/>
            <person name="Karavis M.A."/>
            <person name="Smith L.A."/>
        </authorList>
    </citation>
    <scope>NUCLEOTIDE SEQUENCE [LARGE SCALE GENOMIC DNA]</scope>
    <source>
        <strain evidence="2 3">CDC 2741</strain>
    </source>
</reference>
<dbReference type="RefSeq" id="WP_039636914.1">
    <property type="nucleotide sequence ID" value="NZ_AYSO01000020.1"/>
</dbReference>
<sequence length="269" mass="28739">MENLINFFKGMVIGIANIIPGVSGGTMAVVLNIYDKLISSVSGILRDWKKNLIFLLPIGIGAGTGIVLFSKLIKTLLENKPIPTNFFFIGLILGSIPMIRKKALESKFKASSIIPFAITFGVLIALAVIMPPETNATIIRNLTVNSFIQLLLAGIIGASAMVVPGISGSFILLLIGLYTTAITAVAEFNIPLLIPIALGAIIGLIFTTKVIDKLLRRFPQPTYFAILGLVIGSVFSIYPGFTLNMDGIIAIVAMIVGIILAYFLGSDKK</sequence>
<evidence type="ECO:0008006" key="4">
    <source>
        <dbReference type="Google" id="ProtNLM"/>
    </source>
</evidence>
<evidence type="ECO:0000256" key="1">
    <source>
        <dbReference type="SAM" id="Phobius"/>
    </source>
</evidence>
<keyword evidence="1" id="KW-0812">Transmembrane</keyword>
<name>A0A0C1TW02_9CLOT</name>
<dbReference type="PANTHER" id="PTHR37308">
    <property type="entry name" value="INTEGRAL MEMBRANE PROTEIN"/>
    <property type="match status" value="1"/>
</dbReference>
<evidence type="ECO:0000313" key="3">
    <source>
        <dbReference type="Proteomes" id="UP000031366"/>
    </source>
</evidence>
<keyword evidence="1" id="KW-0472">Membrane</keyword>
<dbReference type="AlphaFoldDB" id="A0A0C1TW02"/>
<dbReference type="PANTHER" id="PTHR37308:SF1">
    <property type="entry name" value="POLYPRENYL-PHOSPHATE TRANSPORTER"/>
    <property type="match status" value="1"/>
</dbReference>